<gene>
    <name evidence="1" type="ORF">BO99DRAFT_252615</name>
</gene>
<evidence type="ECO:0000313" key="1">
    <source>
        <dbReference type="EMBL" id="PYI15371.1"/>
    </source>
</evidence>
<dbReference type="EMBL" id="KZ825187">
    <property type="protein sequence ID" value="PYI15371.1"/>
    <property type="molecule type" value="Genomic_DNA"/>
</dbReference>
<protein>
    <submittedName>
        <fullName evidence="1">Uncharacterized protein</fullName>
    </submittedName>
</protein>
<accession>A0A2V5GW88</accession>
<keyword evidence="2" id="KW-1185">Reference proteome</keyword>
<sequence length="166" mass="18460">MHIGQIHRHVIDRIKSRFLRSIFPNASQICCPHLLLVTQYFTPHPPFPNPVLHAASLSLLSLSLSLSSHRRQVPSYQNALNWYWSPIHANSAGPSAQSGEKKTLVEWPIYALDRYMDSSCIFPPISFDDVEIGILATVAIEKPPQKNLGCPFSGKARGAKLAATTF</sequence>
<dbReference type="AlphaFoldDB" id="A0A2V5GW88"/>
<proteinExistence type="predicted"/>
<name>A0A2V5GW88_ASPV1</name>
<evidence type="ECO:0000313" key="2">
    <source>
        <dbReference type="Proteomes" id="UP000249829"/>
    </source>
</evidence>
<reference evidence="1 2" key="1">
    <citation type="submission" date="2018-02" db="EMBL/GenBank/DDBJ databases">
        <title>The genomes of Aspergillus section Nigri reveals drivers in fungal speciation.</title>
        <authorList>
            <consortium name="DOE Joint Genome Institute"/>
            <person name="Vesth T.C."/>
            <person name="Nybo J."/>
            <person name="Theobald S."/>
            <person name="Brandl J."/>
            <person name="Frisvad J.C."/>
            <person name="Nielsen K.F."/>
            <person name="Lyhne E.K."/>
            <person name="Kogle M.E."/>
            <person name="Kuo A."/>
            <person name="Riley R."/>
            <person name="Clum A."/>
            <person name="Nolan M."/>
            <person name="Lipzen A."/>
            <person name="Salamov A."/>
            <person name="Henrissat B."/>
            <person name="Wiebenga A."/>
            <person name="De vries R.P."/>
            <person name="Grigoriev I.V."/>
            <person name="Mortensen U.H."/>
            <person name="Andersen M.R."/>
            <person name="Baker S.E."/>
        </authorList>
    </citation>
    <scope>NUCLEOTIDE SEQUENCE [LARGE SCALE GENOMIC DNA]</scope>
    <source>
        <strain evidence="1 2">CBS 115571</strain>
    </source>
</reference>
<dbReference type="Proteomes" id="UP000249829">
    <property type="component" value="Unassembled WGS sequence"/>
</dbReference>
<organism evidence="1 2">
    <name type="scientific">Aspergillus violaceofuscus (strain CBS 115571)</name>
    <dbReference type="NCBI Taxonomy" id="1450538"/>
    <lineage>
        <taxon>Eukaryota</taxon>
        <taxon>Fungi</taxon>
        <taxon>Dikarya</taxon>
        <taxon>Ascomycota</taxon>
        <taxon>Pezizomycotina</taxon>
        <taxon>Eurotiomycetes</taxon>
        <taxon>Eurotiomycetidae</taxon>
        <taxon>Eurotiales</taxon>
        <taxon>Aspergillaceae</taxon>
        <taxon>Aspergillus</taxon>
    </lineage>
</organism>